<dbReference type="RefSeq" id="WP_124935275.1">
    <property type="nucleotide sequence ID" value="NZ_RJVQ01000001.1"/>
</dbReference>
<dbReference type="InterPro" id="IPR021388">
    <property type="entry name" value="DUF3024"/>
</dbReference>
<dbReference type="AlphaFoldDB" id="A0A3N9TKW7"/>
<dbReference type="Pfam" id="PF11225">
    <property type="entry name" value="DUF3024"/>
    <property type="match status" value="1"/>
</dbReference>
<sequence length="116" mass="13498">MSVVNLMQRQIERRADLLCQNRNKGLPVGIGKCCYEPVNNGVQFIKHHYKLDSSHFDYSTLVAQVTWEEAKRAWLLTIPNESEGEWVPYPFLAQSDDLTAVIREIEKDPKSLFWDM</sequence>
<accession>A0A3N9TKW7</accession>
<evidence type="ECO:0000313" key="1">
    <source>
        <dbReference type="EMBL" id="RQW64624.1"/>
    </source>
</evidence>
<proteinExistence type="predicted"/>
<reference evidence="1 2" key="1">
    <citation type="submission" date="2018-11" db="EMBL/GenBank/DDBJ databases">
        <title>Vibrio LJC006 sp. nov., isolated from seawater during the bloom of the enteromorpha.</title>
        <authorList>
            <person name="Liang J."/>
        </authorList>
    </citation>
    <scope>NUCLEOTIDE SEQUENCE [LARGE SCALE GENOMIC DNA]</scope>
    <source>
        <strain evidence="1 2">LJC006</strain>
    </source>
</reference>
<evidence type="ECO:0000313" key="2">
    <source>
        <dbReference type="Proteomes" id="UP000281112"/>
    </source>
</evidence>
<dbReference type="EMBL" id="RJVQ01000001">
    <property type="protein sequence ID" value="RQW64624.1"/>
    <property type="molecule type" value="Genomic_DNA"/>
</dbReference>
<keyword evidence="2" id="KW-1185">Reference proteome</keyword>
<name>A0A3N9TKW7_9VIBR</name>
<gene>
    <name evidence="1" type="ORF">EES38_00830</name>
</gene>
<dbReference type="Proteomes" id="UP000281112">
    <property type="component" value="Unassembled WGS sequence"/>
</dbReference>
<organism evidence="1 2">
    <name type="scientific">Vibrio viridaestus</name>
    <dbReference type="NCBI Taxonomy" id="2487322"/>
    <lineage>
        <taxon>Bacteria</taxon>
        <taxon>Pseudomonadati</taxon>
        <taxon>Pseudomonadota</taxon>
        <taxon>Gammaproteobacteria</taxon>
        <taxon>Vibrionales</taxon>
        <taxon>Vibrionaceae</taxon>
        <taxon>Vibrio</taxon>
    </lineage>
</organism>
<protein>
    <submittedName>
        <fullName evidence="1">DUF3024 domain-containing protein</fullName>
    </submittedName>
</protein>
<dbReference type="OrthoDB" id="5900883at2"/>
<comment type="caution">
    <text evidence="1">The sequence shown here is derived from an EMBL/GenBank/DDBJ whole genome shotgun (WGS) entry which is preliminary data.</text>
</comment>